<organism evidence="1 2">
    <name type="scientific">Dendrobium chrysotoxum</name>
    <name type="common">Orchid</name>
    <dbReference type="NCBI Taxonomy" id="161865"/>
    <lineage>
        <taxon>Eukaryota</taxon>
        <taxon>Viridiplantae</taxon>
        <taxon>Streptophyta</taxon>
        <taxon>Embryophyta</taxon>
        <taxon>Tracheophyta</taxon>
        <taxon>Spermatophyta</taxon>
        <taxon>Magnoliopsida</taxon>
        <taxon>Liliopsida</taxon>
        <taxon>Asparagales</taxon>
        <taxon>Orchidaceae</taxon>
        <taxon>Epidendroideae</taxon>
        <taxon>Malaxideae</taxon>
        <taxon>Dendrobiinae</taxon>
        <taxon>Dendrobium</taxon>
    </lineage>
</organism>
<name>A0AAV7HQX3_DENCH</name>
<dbReference type="PANTHER" id="PTHR34459:SF2">
    <property type="entry name" value="TRANSMEMBRANE PROTEIN"/>
    <property type="match status" value="1"/>
</dbReference>
<evidence type="ECO:0000313" key="1">
    <source>
        <dbReference type="EMBL" id="KAH0469923.1"/>
    </source>
</evidence>
<proteinExistence type="predicted"/>
<sequence>MGTREVYEEKLRSGNLYRDPTINPGLGNARCPRCLSLLFFYTQEWGRQYEIFSFTPHKIYSLKLSSKLAQTRLNLVKC</sequence>
<gene>
    <name evidence="1" type="ORF">IEQ34_001481</name>
</gene>
<dbReference type="EMBL" id="JAGFBR010000002">
    <property type="protein sequence ID" value="KAH0469923.1"/>
    <property type="molecule type" value="Genomic_DNA"/>
</dbReference>
<dbReference type="Proteomes" id="UP000775213">
    <property type="component" value="Unassembled WGS sequence"/>
</dbReference>
<accession>A0AAV7HQX3</accession>
<evidence type="ECO:0000313" key="2">
    <source>
        <dbReference type="Proteomes" id="UP000775213"/>
    </source>
</evidence>
<protein>
    <submittedName>
        <fullName evidence="1">Uncharacterized protein</fullName>
    </submittedName>
</protein>
<keyword evidence="2" id="KW-1185">Reference proteome</keyword>
<dbReference type="AlphaFoldDB" id="A0AAV7HQX3"/>
<dbReference type="PANTHER" id="PTHR34459">
    <property type="entry name" value="OS01G0264500 PROTEIN"/>
    <property type="match status" value="1"/>
</dbReference>
<reference evidence="1 2" key="1">
    <citation type="journal article" date="2021" name="Hortic Res">
        <title>Chromosome-scale assembly of the Dendrobium chrysotoxum genome enhances the understanding of orchid evolution.</title>
        <authorList>
            <person name="Zhang Y."/>
            <person name="Zhang G.Q."/>
            <person name="Zhang D."/>
            <person name="Liu X.D."/>
            <person name="Xu X.Y."/>
            <person name="Sun W.H."/>
            <person name="Yu X."/>
            <person name="Zhu X."/>
            <person name="Wang Z.W."/>
            <person name="Zhao X."/>
            <person name="Zhong W.Y."/>
            <person name="Chen H."/>
            <person name="Yin W.L."/>
            <person name="Huang T."/>
            <person name="Niu S.C."/>
            <person name="Liu Z.J."/>
        </authorList>
    </citation>
    <scope>NUCLEOTIDE SEQUENCE [LARGE SCALE GENOMIC DNA]</scope>
    <source>
        <strain evidence="1">Lindl</strain>
    </source>
</reference>
<comment type="caution">
    <text evidence="1">The sequence shown here is derived from an EMBL/GenBank/DDBJ whole genome shotgun (WGS) entry which is preliminary data.</text>
</comment>